<dbReference type="SUPFAM" id="SSF52540">
    <property type="entry name" value="P-loop containing nucleoside triphosphate hydrolases"/>
    <property type="match status" value="2"/>
</dbReference>
<dbReference type="InterPro" id="IPR025103">
    <property type="entry name" value="DUF4011"/>
</dbReference>
<sequence length="1836" mass="207133">MINDSSRSQFATDSLESLRRRLLDLTARNRLLNFTHGRAGNVRVIDELPNELHRLLLSETELRFSAVPDPTREQLIEFGYLRNDPDTGLDERLRKDPTAAEWARTLGLATDYELPNPPEEGQPAAKHRDRAVQTLMFPAEMEARLRKLRNSAETAIEETGANICYVAFGFLEWFENTGSDKARLAPLLLVPVRIDRGRLNAESGTYNYAISYTGEEILPNLSLRELLRADFGLALPELDEDTLPEDYFEAVAKLIRTPQPRWTVRRYATVSLFNFSKLLMYLDLDPQLWPEERPITSHPIVSRFFATRTDEGLGTGFGDEYAIDELPDVHLSYPVIDDADSSQHSALVDVIEGKNLVIEGPPGTGKSQTITNLIAAALAQGKKVLFVAEKLAALEVVKRRLDHAGLGDFCLELHSHKTQKRKVLDDIDARLGNQRSYRTPPKIDADIRRYEELKEELKAYAEQINSEWRSTGLSIHQLLMGATRYREELGINPVTVHPEGFDGGMFTGEIQRKSLDLVRTLGDMHRQVADQIGEGAALYDHPWFGVGNRDLQLFDTDRVVGPLQAWQQALETLEGLSRQAAELLGAEGGQHFARFDQLRSLIDDLGALPALQGDEVLSALPRLRGDALQRLERQLHLAREIRRIRAELSDTVRPGVLENAELQERLQRVWAELRALGLDVELRIDHLAGHLKAVEQLGDRLKQVAEPMVEVSVRLGRSVADRVRPTEGGLTEFREFVELTNRIRPALLGMRSEIFEDDALDDLLPALKGELDAVAAAQAELEPLFALDRLPPVSDLDEIRRGLARTGPLRWFNGAYRGARSRIRQLAAGAGIRVRDLVGHAPRLHGFAATRNGIEENTRYRQTLGSHFAGTATPVDDLIELRSWYKAVRHEFGVGFGPKVALGDTLLRLDATLVRGIQSLVQQGFLDRIDDVLARLRAIRDVFPGDASIQQRDAPLIGPEAPTTALENRLRQSLQAIEDGLRTDSETRLEALHAAVVGLEKLRTLTDAWSLGMIDTAWFEGQIEWPSAPEHFSEDTLATLEHTEELARVLDQGIGTDLLRSAIYRHPDPDFFGTLSAFHTRMRDGWQQHLEQRDAFAEITELDRDAWERRSDGTLAWLQSRNRRALEHAPSLANWVDYVRVRHQCEVAGFRGLAMALEAGTLQPQDVEQGYRLGIYDLLAREILKEIPGLARFSGNAHLALQTRFREYDEKLKQLQRQRIAARVAKNKAPEGSSGGRVSNYTELALLRHEVGKKRRHIPLRQLVSRAGNALAALKPCFMMGPMSVAQYLPRGEIEFDLVVMDEASQMKPEDALGPIARGRQLVVVGDPKQLPPTSFFDKMVNEEDEDTTAIEDSESILDTAMPIFHARRLTWHYRSQHEHLIAFSNHSFYDGKLVVFPAPHAESPEFGVKLTRVPRGRFVNRRNVEEARIIARAVQAHMVERPQESLGVVAMSAEQRDQIERAVEDLSKEDARLRDAIEARLGTEEPLFIKNLENVQGDERDVIYISCTYGPEEVGGRVYQRFGPINSDVGWRRLNVLFTRSKRRMQVFSSMGSEDIVLSERSKRGVVAFRDFLAFAETGHLRRDFGTGNTADSDFEIAVSSALAAAGFECVPQVGVAGFFIDLAVRDPGNPGRYLMGIECDGATYHSARSVRDRDRLRQAVLERLGWRIRRIWSTDWYRNPQAELEPMIRELNALKTPVVDTTAARVDTREPEPVVPPPSEMQLRETEEIEQIVEEEEALDRGIDQVVPSGLSLREKLIRFDREVIRAELPATADNQRLLRPAMIEAFLEYKPVSKSEFLEMFPLYLRQATDTREATYLDRVLKIIEESEVDAES</sequence>
<dbReference type="EMBL" id="CP007029">
    <property type="protein sequence ID" value="AHE97556.1"/>
    <property type="molecule type" value="Genomic_DNA"/>
</dbReference>
<dbReference type="Pfam" id="PF18741">
    <property type="entry name" value="MTES_1575"/>
    <property type="match status" value="1"/>
</dbReference>
<dbReference type="Gene3D" id="3.40.50.300">
    <property type="entry name" value="P-loop containing nucleotide triphosphate hydrolases"/>
    <property type="match status" value="3"/>
</dbReference>
<feature type="domain" description="DNA2/NAM7 helicase helicase" evidence="2">
    <location>
        <begin position="340"/>
        <end position="414"/>
    </location>
</feature>
<feature type="domain" description="DNA2/NAM7 helicase-like C-terminal" evidence="3">
    <location>
        <begin position="1367"/>
        <end position="1550"/>
    </location>
</feature>
<keyword evidence="5" id="KW-0547">Nucleotide-binding</keyword>
<evidence type="ECO:0000259" key="2">
    <source>
        <dbReference type="Pfam" id="PF13086"/>
    </source>
</evidence>
<organism evidence="5 6">
    <name type="scientific">Thioalkalivibrio paradoxus ARh 1</name>
    <dbReference type="NCBI Taxonomy" id="713585"/>
    <lineage>
        <taxon>Bacteria</taxon>
        <taxon>Pseudomonadati</taxon>
        <taxon>Pseudomonadota</taxon>
        <taxon>Gammaproteobacteria</taxon>
        <taxon>Chromatiales</taxon>
        <taxon>Ectothiorhodospiraceae</taxon>
        <taxon>Thioalkalivibrio</taxon>
    </lineage>
</organism>
<dbReference type="Proteomes" id="UP000005289">
    <property type="component" value="Chromosome"/>
</dbReference>
<feature type="coiled-coil region" evidence="1">
    <location>
        <begin position="1198"/>
        <end position="1225"/>
    </location>
</feature>
<dbReference type="KEGG" id="tti:THITH_03960"/>
<dbReference type="CDD" id="cd18808">
    <property type="entry name" value="SF1_C_Upf1"/>
    <property type="match status" value="1"/>
</dbReference>
<dbReference type="Gene3D" id="3.40.960.10">
    <property type="entry name" value="VSR Endonuclease"/>
    <property type="match status" value="1"/>
</dbReference>
<keyword evidence="5" id="KW-0347">Helicase</keyword>
<dbReference type="STRING" id="713585.THITH_03960"/>
<keyword evidence="5" id="KW-0378">Hydrolase</keyword>
<dbReference type="PANTHER" id="PTHR10887">
    <property type="entry name" value="DNA2/NAM7 HELICASE FAMILY"/>
    <property type="match status" value="1"/>
</dbReference>
<feature type="domain" description="DNA2/NAM7 helicase helicase" evidence="2">
    <location>
        <begin position="1295"/>
        <end position="1335"/>
    </location>
</feature>
<feature type="coiled-coil region" evidence="1">
    <location>
        <begin position="1450"/>
        <end position="1480"/>
    </location>
</feature>
<proteinExistence type="predicted"/>
<dbReference type="PANTHER" id="PTHR10887:SF495">
    <property type="entry name" value="HELICASE SENATAXIN ISOFORM X1-RELATED"/>
    <property type="match status" value="1"/>
</dbReference>
<evidence type="ECO:0000256" key="1">
    <source>
        <dbReference type="SAM" id="Coils"/>
    </source>
</evidence>
<dbReference type="RefSeq" id="WP_006745815.1">
    <property type="nucleotide sequence ID" value="NZ_CP007029.1"/>
</dbReference>
<gene>
    <name evidence="5" type="ORF">THITH_03960</name>
</gene>
<dbReference type="SUPFAM" id="SSF52980">
    <property type="entry name" value="Restriction endonuclease-like"/>
    <property type="match status" value="1"/>
</dbReference>
<dbReference type="InterPro" id="IPR011335">
    <property type="entry name" value="Restrct_endonuc-II-like"/>
</dbReference>
<keyword evidence="6" id="KW-1185">Reference proteome</keyword>
<dbReference type="Pfam" id="PF13195">
    <property type="entry name" value="DUF4011"/>
    <property type="match status" value="1"/>
</dbReference>
<dbReference type="InterPro" id="IPR041677">
    <property type="entry name" value="DNA2/NAM7_AAA_11"/>
</dbReference>
<dbReference type="InterPro" id="IPR041679">
    <property type="entry name" value="DNA2/NAM7-like_C"/>
</dbReference>
<accession>W0DGP7</accession>
<dbReference type="InterPro" id="IPR045055">
    <property type="entry name" value="DNA2/NAM7-like"/>
</dbReference>
<dbReference type="GO" id="GO:0004386">
    <property type="term" value="F:helicase activity"/>
    <property type="evidence" value="ECO:0007669"/>
    <property type="project" value="UniProtKB-KW"/>
</dbReference>
<feature type="domain" description="Restriction endonuclease type II-like" evidence="4">
    <location>
        <begin position="1596"/>
        <end position="1693"/>
    </location>
</feature>
<evidence type="ECO:0000313" key="6">
    <source>
        <dbReference type="Proteomes" id="UP000005289"/>
    </source>
</evidence>
<evidence type="ECO:0000259" key="4">
    <source>
        <dbReference type="Pfam" id="PF18741"/>
    </source>
</evidence>
<name>W0DGP7_9GAMM</name>
<dbReference type="FunFam" id="3.40.960.10:FF:000002">
    <property type="entry name" value="DNA helicase related protein"/>
    <property type="match status" value="1"/>
</dbReference>
<dbReference type="NCBIfam" id="NF042953">
    <property type="entry name" value="Hhe_antiphage"/>
    <property type="match status" value="1"/>
</dbReference>
<dbReference type="HOGENOM" id="CLU_000788_3_2_6"/>
<protein>
    <submittedName>
        <fullName evidence="5">Helicase</fullName>
    </submittedName>
</protein>
<keyword evidence="1" id="KW-0175">Coiled coil</keyword>
<evidence type="ECO:0000259" key="3">
    <source>
        <dbReference type="Pfam" id="PF13087"/>
    </source>
</evidence>
<evidence type="ECO:0000313" key="5">
    <source>
        <dbReference type="EMBL" id="AHE97556.1"/>
    </source>
</evidence>
<dbReference type="InterPro" id="IPR049468">
    <property type="entry name" value="Restrct_endonuc-II-like_dom"/>
</dbReference>
<dbReference type="InterPro" id="IPR027417">
    <property type="entry name" value="P-loop_NTPase"/>
</dbReference>
<dbReference type="InterPro" id="IPR047187">
    <property type="entry name" value="SF1_C_Upf1"/>
</dbReference>
<dbReference type="Pfam" id="PF13087">
    <property type="entry name" value="AAA_12"/>
    <property type="match status" value="1"/>
</dbReference>
<reference evidence="5 6" key="1">
    <citation type="submission" date="2013-12" db="EMBL/GenBank/DDBJ databases">
        <authorList>
            <consortium name="DOE Joint Genome Institute"/>
            <person name="Muyzer G."/>
            <person name="Huntemann M."/>
            <person name="Han J."/>
            <person name="Chen A."/>
            <person name="Kyrpides N."/>
            <person name="Mavromatis K."/>
            <person name="Markowitz V."/>
            <person name="Palaniappan K."/>
            <person name="Ivanova N."/>
            <person name="Schaumberg A."/>
            <person name="Pati A."/>
            <person name="Liolios K."/>
            <person name="Nordberg H.P."/>
            <person name="Cantor M.N."/>
            <person name="Hua S.X."/>
            <person name="Woyke T."/>
        </authorList>
    </citation>
    <scope>NUCLEOTIDE SEQUENCE [LARGE SCALE GENOMIC DNA]</scope>
    <source>
        <strain evidence="5 6">ARh 1</strain>
    </source>
</reference>
<keyword evidence="5" id="KW-0067">ATP-binding</keyword>
<dbReference type="Pfam" id="PF13086">
    <property type="entry name" value="AAA_11"/>
    <property type="match status" value="2"/>
</dbReference>